<dbReference type="CDD" id="cd17574">
    <property type="entry name" value="REC_OmpR"/>
    <property type="match status" value="1"/>
</dbReference>
<evidence type="ECO:0000259" key="10">
    <source>
        <dbReference type="PROSITE" id="PS51755"/>
    </source>
</evidence>
<reference evidence="12" key="1">
    <citation type="submission" date="2019-07" db="EMBL/GenBank/DDBJ databases">
        <title>Bacillus alkalisoli sp. nov. isolated from saline soil.</title>
        <authorList>
            <person name="Sun J.-Q."/>
            <person name="Xu L."/>
        </authorList>
    </citation>
    <scope>NUCLEOTIDE SEQUENCE [LARGE SCALE GENOMIC DNA]</scope>
    <source>
        <strain evidence="12">M4U3P1</strain>
    </source>
</reference>
<evidence type="ECO:0000256" key="5">
    <source>
        <dbReference type="ARBA" id="ARBA00023125"/>
    </source>
</evidence>
<evidence type="ECO:0000256" key="8">
    <source>
        <dbReference type="PROSITE-ProRule" id="PRU01091"/>
    </source>
</evidence>
<dbReference type="RefSeq" id="WP_176008411.1">
    <property type="nucleotide sequence ID" value="NZ_CP041372.2"/>
</dbReference>
<keyword evidence="5 8" id="KW-0238">DNA-binding</keyword>
<keyword evidence="2 7" id="KW-0597">Phosphoprotein</keyword>
<organism evidence="11 12">
    <name type="scientific">Paenalkalicoccus suaedae</name>
    <dbReference type="NCBI Taxonomy" id="2592382"/>
    <lineage>
        <taxon>Bacteria</taxon>
        <taxon>Bacillati</taxon>
        <taxon>Bacillota</taxon>
        <taxon>Bacilli</taxon>
        <taxon>Bacillales</taxon>
        <taxon>Bacillaceae</taxon>
        <taxon>Paenalkalicoccus</taxon>
    </lineage>
</organism>
<dbReference type="SUPFAM" id="SSF52172">
    <property type="entry name" value="CheY-like"/>
    <property type="match status" value="1"/>
</dbReference>
<dbReference type="Gene3D" id="1.10.10.10">
    <property type="entry name" value="Winged helix-like DNA-binding domain superfamily/Winged helix DNA-binding domain"/>
    <property type="match status" value="1"/>
</dbReference>
<dbReference type="SMART" id="SM00862">
    <property type="entry name" value="Trans_reg_C"/>
    <property type="match status" value="1"/>
</dbReference>
<dbReference type="InterPro" id="IPR011006">
    <property type="entry name" value="CheY-like_superfamily"/>
</dbReference>
<dbReference type="GO" id="GO:0006355">
    <property type="term" value="P:regulation of DNA-templated transcription"/>
    <property type="evidence" value="ECO:0007669"/>
    <property type="project" value="InterPro"/>
</dbReference>
<dbReference type="InterPro" id="IPR039420">
    <property type="entry name" value="WalR-like"/>
</dbReference>
<dbReference type="PANTHER" id="PTHR48111:SF40">
    <property type="entry name" value="PHOSPHATE REGULON TRANSCRIPTIONAL REGULATORY PROTEIN PHOB"/>
    <property type="match status" value="1"/>
</dbReference>
<dbReference type="FunFam" id="3.40.50.2300:FF:000001">
    <property type="entry name" value="DNA-binding response regulator PhoB"/>
    <property type="match status" value="1"/>
</dbReference>
<evidence type="ECO:0000256" key="1">
    <source>
        <dbReference type="ARBA" id="ARBA00004496"/>
    </source>
</evidence>
<comment type="subcellular location">
    <subcellularLocation>
        <location evidence="1">Cytoplasm</location>
    </subcellularLocation>
</comment>
<keyword evidence="4" id="KW-0805">Transcription regulation</keyword>
<evidence type="ECO:0000256" key="6">
    <source>
        <dbReference type="ARBA" id="ARBA00023163"/>
    </source>
</evidence>
<dbReference type="GO" id="GO:0032993">
    <property type="term" value="C:protein-DNA complex"/>
    <property type="evidence" value="ECO:0007669"/>
    <property type="project" value="TreeGrafter"/>
</dbReference>
<accession>A0A859FBN2</accession>
<dbReference type="InterPro" id="IPR036388">
    <property type="entry name" value="WH-like_DNA-bd_sf"/>
</dbReference>
<dbReference type="InterPro" id="IPR001789">
    <property type="entry name" value="Sig_transdc_resp-reg_receiver"/>
</dbReference>
<protein>
    <submittedName>
        <fullName evidence="11">Response regulator transcription factor</fullName>
    </submittedName>
</protein>
<evidence type="ECO:0000313" key="12">
    <source>
        <dbReference type="Proteomes" id="UP000318138"/>
    </source>
</evidence>
<feature type="modified residue" description="4-aspartylphosphate" evidence="7">
    <location>
        <position position="53"/>
    </location>
</feature>
<dbReference type="Pfam" id="PF00486">
    <property type="entry name" value="Trans_reg_C"/>
    <property type="match status" value="1"/>
</dbReference>
<name>A0A859FBN2_9BACI</name>
<evidence type="ECO:0000256" key="7">
    <source>
        <dbReference type="PROSITE-ProRule" id="PRU00169"/>
    </source>
</evidence>
<evidence type="ECO:0000256" key="4">
    <source>
        <dbReference type="ARBA" id="ARBA00023015"/>
    </source>
</evidence>
<keyword evidence="6" id="KW-0804">Transcription</keyword>
<dbReference type="KEGG" id="psua:FLK61_26815"/>
<dbReference type="InterPro" id="IPR001867">
    <property type="entry name" value="OmpR/PhoB-type_DNA-bd"/>
</dbReference>
<proteinExistence type="predicted"/>
<dbReference type="FunFam" id="1.10.10.10:FF:000018">
    <property type="entry name" value="DNA-binding response regulator ResD"/>
    <property type="match status" value="1"/>
</dbReference>
<evidence type="ECO:0000259" key="9">
    <source>
        <dbReference type="PROSITE" id="PS50110"/>
    </source>
</evidence>
<keyword evidence="12" id="KW-1185">Reference proteome</keyword>
<dbReference type="PROSITE" id="PS51755">
    <property type="entry name" value="OMPR_PHOB"/>
    <property type="match status" value="1"/>
</dbReference>
<sequence>MGNKILIVEDDKDIRDLTAFYLAKKGYEVDLAEDGLVALNKVKESKPCLVLLDVLLPGMEGYEVCEKIREELDVPIIFLSCKRSSTDKIRGLHAGGDDYLTKPFDMAELEARIQAILRRHSLRTVEKEETTHHLQIRDIRVDLASFDVQVKGKSISLYAKELQLLLFLMKHPNQVFSAEQIYQQIWDVGLYGDIKTVSVHIRNLRKKIEDDPANPSYIKTLRGFGYKFVHAQ</sequence>
<dbReference type="GO" id="GO:0000156">
    <property type="term" value="F:phosphorelay response regulator activity"/>
    <property type="evidence" value="ECO:0007669"/>
    <property type="project" value="TreeGrafter"/>
</dbReference>
<feature type="domain" description="Response regulatory" evidence="9">
    <location>
        <begin position="4"/>
        <end position="117"/>
    </location>
</feature>
<dbReference type="CDD" id="cd00383">
    <property type="entry name" value="trans_reg_C"/>
    <property type="match status" value="1"/>
</dbReference>
<dbReference type="Gene3D" id="6.10.250.690">
    <property type="match status" value="1"/>
</dbReference>
<dbReference type="GO" id="GO:0005829">
    <property type="term" value="C:cytosol"/>
    <property type="evidence" value="ECO:0007669"/>
    <property type="project" value="TreeGrafter"/>
</dbReference>
<feature type="domain" description="OmpR/PhoB-type" evidence="10">
    <location>
        <begin position="131"/>
        <end position="230"/>
    </location>
</feature>
<dbReference type="Gene3D" id="3.40.50.2300">
    <property type="match status" value="1"/>
</dbReference>
<dbReference type="AlphaFoldDB" id="A0A859FBN2"/>
<evidence type="ECO:0000313" key="11">
    <source>
        <dbReference type="EMBL" id="QKS70370.1"/>
    </source>
</evidence>
<dbReference type="InterPro" id="IPR016032">
    <property type="entry name" value="Sig_transdc_resp-reg_C-effctor"/>
</dbReference>
<gene>
    <name evidence="11" type="ORF">FLK61_26815</name>
</gene>
<keyword evidence="3" id="KW-0902">Two-component regulatory system</keyword>
<dbReference type="Proteomes" id="UP000318138">
    <property type="component" value="Chromosome"/>
</dbReference>
<dbReference type="EMBL" id="CP041372">
    <property type="protein sequence ID" value="QKS70370.1"/>
    <property type="molecule type" value="Genomic_DNA"/>
</dbReference>
<feature type="DNA-binding region" description="OmpR/PhoB-type" evidence="8">
    <location>
        <begin position="131"/>
        <end position="230"/>
    </location>
</feature>
<dbReference type="Pfam" id="PF00072">
    <property type="entry name" value="Response_reg"/>
    <property type="match status" value="1"/>
</dbReference>
<dbReference type="PROSITE" id="PS50110">
    <property type="entry name" value="RESPONSE_REGULATORY"/>
    <property type="match status" value="1"/>
</dbReference>
<dbReference type="PANTHER" id="PTHR48111">
    <property type="entry name" value="REGULATOR OF RPOS"/>
    <property type="match status" value="1"/>
</dbReference>
<dbReference type="SUPFAM" id="SSF46894">
    <property type="entry name" value="C-terminal effector domain of the bipartite response regulators"/>
    <property type="match status" value="1"/>
</dbReference>
<evidence type="ECO:0000256" key="2">
    <source>
        <dbReference type="ARBA" id="ARBA00022553"/>
    </source>
</evidence>
<dbReference type="GO" id="GO:0000976">
    <property type="term" value="F:transcription cis-regulatory region binding"/>
    <property type="evidence" value="ECO:0007669"/>
    <property type="project" value="TreeGrafter"/>
</dbReference>
<evidence type="ECO:0000256" key="3">
    <source>
        <dbReference type="ARBA" id="ARBA00023012"/>
    </source>
</evidence>
<dbReference type="SMART" id="SM00448">
    <property type="entry name" value="REC"/>
    <property type="match status" value="1"/>
</dbReference>